<dbReference type="SUPFAM" id="SSF53098">
    <property type="entry name" value="Ribonuclease H-like"/>
    <property type="match status" value="1"/>
</dbReference>
<evidence type="ECO:0000256" key="3">
    <source>
        <dbReference type="ARBA" id="ARBA00022771"/>
    </source>
</evidence>
<comment type="subcellular location">
    <subcellularLocation>
        <location evidence="1">Nucleus</location>
    </subcellularLocation>
</comment>
<organism evidence="8">
    <name type="scientific">Harpegnathos saltator</name>
    <name type="common">Jerdon's jumping ant</name>
    <dbReference type="NCBI Taxonomy" id="610380"/>
    <lineage>
        <taxon>Eukaryota</taxon>
        <taxon>Metazoa</taxon>
        <taxon>Ecdysozoa</taxon>
        <taxon>Arthropoda</taxon>
        <taxon>Hexapoda</taxon>
        <taxon>Insecta</taxon>
        <taxon>Pterygota</taxon>
        <taxon>Neoptera</taxon>
        <taxon>Endopterygota</taxon>
        <taxon>Hymenoptera</taxon>
        <taxon>Apocrita</taxon>
        <taxon>Aculeata</taxon>
        <taxon>Formicoidea</taxon>
        <taxon>Formicidae</taxon>
        <taxon>Ponerinae</taxon>
        <taxon>Ponerini</taxon>
        <taxon>Harpegnathos</taxon>
    </lineage>
</organism>
<protein>
    <submittedName>
        <fullName evidence="7">Uncharacterized protein</fullName>
    </submittedName>
</protein>
<accession>E2BHG7</accession>
<reference evidence="7 8" key="1">
    <citation type="journal article" date="2010" name="Science">
        <title>Genomic comparison of the ants Camponotus floridanus and Harpegnathos saltator.</title>
        <authorList>
            <person name="Bonasio R."/>
            <person name="Zhang G."/>
            <person name="Ye C."/>
            <person name="Mutti N.S."/>
            <person name="Fang X."/>
            <person name="Qin N."/>
            <person name="Donahue G."/>
            <person name="Yang P."/>
            <person name="Li Q."/>
            <person name="Li C."/>
            <person name="Zhang P."/>
            <person name="Huang Z."/>
            <person name="Berger S.L."/>
            <person name="Reinberg D."/>
            <person name="Wang J."/>
            <person name="Liebig J."/>
        </authorList>
    </citation>
    <scope>NUCLEOTIDE SEQUENCE [LARGE SCALE GENOMIC DNA]</scope>
    <source>
        <strain evidence="7 8">R22 G/1</strain>
    </source>
</reference>
<gene>
    <name evidence="7" type="ORF">EAI_00742</name>
</gene>
<keyword evidence="5" id="KW-0539">Nucleus</keyword>
<evidence type="ECO:0000256" key="4">
    <source>
        <dbReference type="ARBA" id="ARBA00022833"/>
    </source>
</evidence>
<keyword evidence="8" id="KW-1185">Reference proteome</keyword>
<dbReference type="OMA" id="RESTCEI"/>
<evidence type="ECO:0000256" key="5">
    <source>
        <dbReference type="ARBA" id="ARBA00023242"/>
    </source>
</evidence>
<dbReference type="GO" id="GO:0008270">
    <property type="term" value="F:zinc ion binding"/>
    <property type="evidence" value="ECO:0007669"/>
    <property type="project" value="UniProtKB-KW"/>
</dbReference>
<evidence type="ECO:0000256" key="6">
    <source>
        <dbReference type="SAM" id="MobiDB-lite"/>
    </source>
</evidence>
<evidence type="ECO:0000256" key="1">
    <source>
        <dbReference type="ARBA" id="ARBA00004123"/>
    </source>
</evidence>
<dbReference type="PANTHER" id="PTHR46481:SF10">
    <property type="entry name" value="ZINC FINGER BED DOMAIN-CONTAINING PROTEIN 39"/>
    <property type="match status" value="1"/>
</dbReference>
<feature type="non-terminal residue" evidence="7">
    <location>
        <position position="1"/>
    </location>
</feature>
<dbReference type="AlphaFoldDB" id="E2BHG7"/>
<evidence type="ECO:0000256" key="2">
    <source>
        <dbReference type="ARBA" id="ARBA00022723"/>
    </source>
</evidence>
<dbReference type="GO" id="GO:0005634">
    <property type="term" value="C:nucleus"/>
    <property type="evidence" value="ECO:0007669"/>
    <property type="project" value="UniProtKB-SubCell"/>
</dbReference>
<dbReference type="InterPro" id="IPR052035">
    <property type="entry name" value="ZnF_BED_domain_contain"/>
</dbReference>
<dbReference type="EMBL" id="GL448294">
    <property type="protein sequence ID" value="EFN84861.1"/>
    <property type="molecule type" value="Genomic_DNA"/>
</dbReference>
<proteinExistence type="predicted"/>
<dbReference type="PANTHER" id="PTHR46481">
    <property type="entry name" value="ZINC FINGER BED DOMAIN-CONTAINING PROTEIN 4"/>
    <property type="match status" value="1"/>
</dbReference>
<name>E2BHG7_HARSA</name>
<feature type="compositionally biased region" description="Acidic residues" evidence="6">
    <location>
        <begin position="184"/>
        <end position="196"/>
    </location>
</feature>
<evidence type="ECO:0000313" key="8">
    <source>
        <dbReference type="Proteomes" id="UP000008237"/>
    </source>
</evidence>
<sequence>IIRSEFIRESLIQKGYRLPKNETDVVSIILIYYYEVKKNEMIAHFKNLYESGARLSLTIDEWTSLQNRKYFNICVHYIDGKFYNLGLVYIPGKCGVTETKKNVETSLQEFELNFKNHIVAVTSDGPNIMKKFGRESTCEIILCLNHAIHLSVFDTFSEKIEKVKTSNNMGSSEDSKLETSSSSEDSECDNVDDDDN</sequence>
<keyword evidence="4" id="KW-0862">Zinc</keyword>
<evidence type="ECO:0000313" key="7">
    <source>
        <dbReference type="EMBL" id="EFN84861.1"/>
    </source>
</evidence>
<dbReference type="InParanoid" id="E2BHG7"/>
<keyword evidence="3" id="KW-0863">Zinc-finger</keyword>
<dbReference type="STRING" id="610380.E2BHG7"/>
<dbReference type="Proteomes" id="UP000008237">
    <property type="component" value="Unassembled WGS sequence"/>
</dbReference>
<dbReference type="InterPro" id="IPR012337">
    <property type="entry name" value="RNaseH-like_sf"/>
</dbReference>
<feature type="region of interest" description="Disordered" evidence="6">
    <location>
        <begin position="164"/>
        <end position="196"/>
    </location>
</feature>
<feature type="non-terminal residue" evidence="7">
    <location>
        <position position="196"/>
    </location>
</feature>
<keyword evidence="2" id="KW-0479">Metal-binding</keyword>